<evidence type="ECO:0000313" key="5">
    <source>
        <dbReference type="EMBL" id="EFW00369.1"/>
    </source>
</evidence>
<dbReference type="InterPro" id="IPR047667">
    <property type="entry name" value="ATPase_ComGA"/>
</dbReference>
<evidence type="ECO:0000256" key="1">
    <source>
        <dbReference type="ARBA" id="ARBA00006611"/>
    </source>
</evidence>
<dbReference type="GO" id="GO:0016887">
    <property type="term" value="F:ATP hydrolysis activity"/>
    <property type="evidence" value="ECO:0007669"/>
    <property type="project" value="TreeGrafter"/>
</dbReference>
<dbReference type="InterPro" id="IPR003593">
    <property type="entry name" value="AAA+_ATPase"/>
</dbReference>
<name>E7S7T1_9STRE</name>
<evidence type="ECO:0000256" key="3">
    <source>
        <dbReference type="ARBA" id="ARBA00022840"/>
    </source>
</evidence>
<protein>
    <submittedName>
        <fullName evidence="5">Type II/IV secretion system protein</fullName>
    </submittedName>
</protein>
<comment type="caution">
    <text evidence="5">The sequence shown here is derived from an EMBL/GenBank/DDBJ whole genome shotgun (WGS) entry which is preliminary data.</text>
</comment>
<dbReference type="SMART" id="SM00382">
    <property type="entry name" value="AAA"/>
    <property type="match status" value="1"/>
</dbReference>
<accession>E7S7T1</accession>
<proteinExistence type="inferred from homology"/>
<dbReference type="EMBL" id="AEQR01000002">
    <property type="protein sequence ID" value="EFW00369.1"/>
    <property type="molecule type" value="Genomic_DNA"/>
</dbReference>
<keyword evidence="2" id="KW-0547">Nucleotide-binding</keyword>
<dbReference type="CDD" id="cd01129">
    <property type="entry name" value="PulE-GspE-like"/>
    <property type="match status" value="1"/>
</dbReference>
<dbReference type="SUPFAM" id="SSF52540">
    <property type="entry name" value="P-loop containing nucleoside triphosphate hydrolases"/>
    <property type="match status" value="1"/>
</dbReference>
<reference evidence="5 6" key="1">
    <citation type="submission" date="2010-12" db="EMBL/GenBank/DDBJ databases">
        <authorList>
            <person name="Muzny D."/>
            <person name="Qin X."/>
            <person name="Deng J."/>
            <person name="Jiang H."/>
            <person name="Liu Y."/>
            <person name="Qu J."/>
            <person name="Song X.-Z."/>
            <person name="Zhang L."/>
            <person name="Thornton R."/>
            <person name="Coyle M."/>
            <person name="Francisco L."/>
            <person name="Jackson L."/>
            <person name="Javaid M."/>
            <person name="Korchina V."/>
            <person name="Kovar C."/>
            <person name="Mata R."/>
            <person name="Mathew T."/>
            <person name="Ngo R."/>
            <person name="Nguyen L."/>
            <person name="Nguyen N."/>
            <person name="Okwuonu G."/>
            <person name="Ongeri F."/>
            <person name="Pham C."/>
            <person name="Simmons D."/>
            <person name="Wilczek-Boney K."/>
            <person name="Hale W."/>
            <person name="Jakkamsetti A."/>
            <person name="Pham P."/>
            <person name="Ruth R."/>
            <person name="San Lucas F."/>
            <person name="Warren J."/>
            <person name="Zhang J."/>
            <person name="Zhao Z."/>
            <person name="Zhou C."/>
            <person name="Zhu D."/>
            <person name="Lee S."/>
            <person name="Bess C."/>
            <person name="Blankenburg K."/>
            <person name="Forbes L."/>
            <person name="Fu Q."/>
            <person name="Gubbala S."/>
            <person name="Hirani K."/>
            <person name="Jayaseelan J.C."/>
            <person name="Lara F."/>
            <person name="Munidasa M."/>
            <person name="Palculict T."/>
            <person name="Patil S."/>
            <person name="Pu L.-L."/>
            <person name="Saada N."/>
            <person name="Tang L."/>
            <person name="Weissenberger G."/>
            <person name="Zhu Y."/>
            <person name="Hemphill L."/>
            <person name="Shang Y."/>
            <person name="Youmans B."/>
            <person name="Ayvaz T."/>
            <person name="Ross M."/>
            <person name="Santibanez J."/>
            <person name="Aqrawi P."/>
            <person name="Gross S."/>
            <person name="Joshi V."/>
            <person name="Fowler G."/>
            <person name="Nazareth L."/>
            <person name="Reid J."/>
            <person name="Worley K."/>
            <person name="Petrosino J."/>
            <person name="Highlander S."/>
            <person name="Gibbs R."/>
        </authorList>
    </citation>
    <scope>NUCLEOTIDE SEQUENCE [LARGE SCALE GENOMIC DNA]</scope>
    <source>
        <strain evidence="5 6">ATCC 700641</strain>
    </source>
</reference>
<dbReference type="GO" id="GO:0005524">
    <property type="term" value="F:ATP binding"/>
    <property type="evidence" value="ECO:0007669"/>
    <property type="project" value="UniProtKB-KW"/>
</dbReference>
<dbReference type="Gene3D" id="3.30.450.90">
    <property type="match status" value="1"/>
</dbReference>
<dbReference type="NCBIfam" id="NF041000">
    <property type="entry name" value="ATPase_ComGA"/>
    <property type="match status" value="1"/>
</dbReference>
<dbReference type="Proteomes" id="UP000002814">
    <property type="component" value="Unassembled WGS sequence"/>
</dbReference>
<gene>
    <name evidence="5" type="primary">cglA</name>
    <name evidence="5" type="ORF">HMPREF9421_0198</name>
</gene>
<dbReference type="GO" id="GO:0005886">
    <property type="term" value="C:plasma membrane"/>
    <property type="evidence" value="ECO:0007669"/>
    <property type="project" value="TreeGrafter"/>
</dbReference>
<keyword evidence="6" id="KW-1185">Reference proteome</keyword>
<organism evidence="5 6">
    <name type="scientific">Streptococcus australis ATCC 700641</name>
    <dbReference type="NCBI Taxonomy" id="888833"/>
    <lineage>
        <taxon>Bacteria</taxon>
        <taxon>Bacillati</taxon>
        <taxon>Bacillota</taxon>
        <taxon>Bacilli</taxon>
        <taxon>Lactobacillales</taxon>
        <taxon>Streptococcaceae</taxon>
        <taxon>Streptococcus</taxon>
    </lineage>
</organism>
<dbReference type="PROSITE" id="PS00662">
    <property type="entry name" value="T2SP_E"/>
    <property type="match status" value="1"/>
</dbReference>
<dbReference type="Pfam" id="PF00437">
    <property type="entry name" value="T2SSE"/>
    <property type="match status" value="1"/>
</dbReference>
<dbReference type="InterPro" id="IPR027417">
    <property type="entry name" value="P-loop_NTPase"/>
</dbReference>
<dbReference type="PANTHER" id="PTHR30258:SF2">
    <property type="entry name" value="COMG OPERON PROTEIN 1"/>
    <property type="match status" value="1"/>
</dbReference>
<dbReference type="PANTHER" id="PTHR30258">
    <property type="entry name" value="TYPE II SECRETION SYSTEM PROTEIN GSPE-RELATED"/>
    <property type="match status" value="1"/>
</dbReference>
<comment type="similarity">
    <text evidence="1">Belongs to the GSP E family.</text>
</comment>
<evidence type="ECO:0000259" key="4">
    <source>
        <dbReference type="PROSITE" id="PS00662"/>
    </source>
</evidence>
<keyword evidence="3" id="KW-0067">ATP-binding</keyword>
<evidence type="ECO:0000313" key="6">
    <source>
        <dbReference type="Proteomes" id="UP000002814"/>
    </source>
</evidence>
<dbReference type="AlphaFoldDB" id="E7S7T1"/>
<feature type="domain" description="Bacterial type II secretion system protein E" evidence="4">
    <location>
        <begin position="226"/>
        <end position="240"/>
    </location>
</feature>
<sequence>MQLSFFFLLFFLNPALVGQLIANYIVKGGNMVQEIAQSIIRMASNAEAQDIYFVPRASDYQLFLRVGDERRFVETYSQEQMVAVISHFKFMAGMNVGERRRSQLGSCDYSLGDKVLSLRLSTVGDYRGYESLVIRLLHNEDRELRFWFDQLQELEEKVSKRGLYLFAGPVGSGKTTLMHALAKKKFSGQQVMSIEDPVEIKQEEMLQLQLNEAIGMTYDSLIKLSLRHRPDLLLIGEIRDTETARAVIRASLTGVTVFSTIHAKSIPGVYERLLELGVSEEELRIVLQGICYQRLIKGGGVTDFAIQDYQNHSSQQWNQQMDALYEAGHIELDQAQAEKIIDC</sequence>
<dbReference type="InterPro" id="IPR001482">
    <property type="entry name" value="T2SS/T4SS_dom"/>
</dbReference>
<dbReference type="Gene3D" id="3.40.50.300">
    <property type="entry name" value="P-loop containing nucleotide triphosphate hydrolases"/>
    <property type="match status" value="1"/>
</dbReference>
<evidence type="ECO:0000256" key="2">
    <source>
        <dbReference type="ARBA" id="ARBA00022741"/>
    </source>
</evidence>
<dbReference type="HOGENOM" id="CLU_013446_3_1_9"/>
<dbReference type="eggNOG" id="COG2804">
    <property type="taxonomic scope" value="Bacteria"/>
</dbReference>